<gene>
    <name evidence="1" type="ORF">TNIN_213991</name>
</gene>
<proteinExistence type="predicted"/>
<evidence type="ECO:0000313" key="2">
    <source>
        <dbReference type="Proteomes" id="UP000886998"/>
    </source>
</evidence>
<comment type="caution">
    <text evidence="1">The sequence shown here is derived from an EMBL/GenBank/DDBJ whole genome shotgun (WGS) entry which is preliminary data.</text>
</comment>
<reference evidence="1" key="1">
    <citation type="submission" date="2020-08" db="EMBL/GenBank/DDBJ databases">
        <title>Multicomponent nature underlies the extraordinary mechanical properties of spider dragline silk.</title>
        <authorList>
            <person name="Kono N."/>
            <person name="Nakamura H."/>
            <person name="Mori M."/>
            <person name="Yoshida Y."/>
            <person name="Ohtoshi R."/>
            <person name="Malay A.D."/>
            <person name="Moran D.A.P."/>
            <person name="Tomita M."/>
            <person name="Numata K."/>
            <person name="Arakawa K."/>
        </authorList>
    </citation>
    <scope>NUCLEOTIDE SEQUENCE</scope>
</reference>
<sequence length="73" mass="7773">MEIDHKPGANRPGRCDVTAENRGLIDVNGTTARSRALCISTHNLLTFGGNEHGAKARNMGTTCLKEGAAHEDL</sequence>
<organism evidence="1 2">
    <name type="scientific">Trichonephila inaurata madagascariensis</name>
    <dbReference type="NCBI Taxonomy" id="2747483"/>
    <lineage>
        <taxon>Eukaryota</taxon>
        <taxon>Metazoa</taxon>
        <taxon>Ecdysozoa</taxon>
        <taxon>Arthropoda</taxon>
        <taxon>Chelicerata</taxon>
        <taxon>Arachnida</taxon>
        <taxon>Araneae</taxon>
        <taxon>Araneomorphae</taxon>
        <taxon>Entelegynae</taxon>
        <taxon>Araneoidea</taxon>
        <taxon>Nephilidae</taxon>
        <taxon>Trichonephila</taxon>
        <taxon>Trichonephila inaurata</taxon>
    </lineage>
</organism>
<dbReference type="Proteomes" id="UP000886998">
    <property type="component" value="Unassembled WGS sequence"/>
</dbReference>
<dbReference type="AlphaFoldDB" id="A0A8X7C5J6"/>
<dbReference type="EMBL" id="BMAV01010021">
    <property type="protein sequence ID" value="GFY54783.1"/>
    <property type="molecule type" value="Genomic_DNA"/>
</dbReference>
<keyword evidence="2" id="KW-1185">Reference proteome</keyword>
<accession>A0A8X7C5J6</accession>
<name>A0A8X7C5J6_9ARAC</name>
<evidence type="ECO:0000313" key="1">
    <source>
        <dbReference type="EMBL" id="GFY54783.1"/>
    </source>
</evidence>
<protein>
    <submittedName>
        <fullName evidence="1">Uncharacterized protein</fullName>
    </submittedName>
</protein>